<protein>
    <submittedName>
        <fullName evidence="2">Uncharacterized protein</fullName>
    </submittedName>
</protein>
<keyword evidence="3" id="KW-1185">Reference proteome</keyword>
<feature type="compositionally biased region" description="Basic and acidic residues" evidence="1">
    <location>
        <begin position="511"/>
        <end position="528"/>
    </location>
</feature>
<organism evidence="2 3">
    <name type="scientific">Streptomyces spiralis</name>
    <dbReference type="NCBI Taxonomy" id="66376"/>
    <lineage>
        <taxon>Bacteria</taxon>
        <taxon>Bacillati</taxon>
        <taxon>Actinomycetota</taxon>
        <taxon>Actinomycetes</taxon>
        <taxon>Kitasatosporales</taxon>
        <taxon>Streptomycetaceae</taxon>
        <taxon>Streptomyces</taxon>
    </lineage>
</organism>
<feature type="compositionally biased region" description="Gly residues" evidence="1">
    <location>
        <begin position="325"/>
        <end position="335"/>
    </location>
</feature>
<evidence type="ECO:0000313" key="2">
    <source>
        <dbReference type="EMBL" id="GHE54501.1"/>
    </source>
</evidence>
<dbReference type="Proteomes" id="UP000641386">
    <property type="component" value="Unassembled WGS sequence"/>
</dbReference>
<evidence type="ECO:0000256" key="1">
    <source>
        <dbReference type="SAM" id="MobiDB-lite"/>
    </source>
</evidence>
<feature type="region of interest" description="Disordered" evidence="1">
    <location>
        <begin position="278"/>
        <end position="528"/>
    </location>
</feature>
<gene>
    <name evidence="2" type="ORF">GCM10014715_04370</name>
</gene>
<reference evidence="2" key="2">
    <citation type="submission" date="2020-09" db="EMBL/GenBank/DDBJ databases">
        <authorList>
            <person name="Sun Q."/>
            <person name="Ohkuma M."/>
        </authorList>
    </citation>
    <scope>NUCLEOTIDE SEQUENCE</scope>
    <source>
        <strain evidence="2">JCM 3302</strain>
    </source>
</reference>
<accession>A0A918ZJB1</accession>
<feature type="compositionally biased region" description="Low complexity" evidence="1">
    <location>
        <begin position="459"/>
        <end position="476"/>
    </location>
</feature>
<dbReference type="EMBL" id="BNBC01000001">
    <property type="protein sequence ID" value="GHE54501.1"/>
    <property type="molecule type" value="Genomic_DNA"/>
</dbReference>
<proteinExistence type="predicted"/>
<feature type="compositionally biased region" description="Gly residues" evidence="1">
    <location>
        <begin position="384"/>
        <end position="395"/>
    </location>
</feature>
<dbReference type="InterPro" id="IPR036689">
    <property type="entry name" value="ESAT-6-like_sf"/>
</dbReference>
<dbReference type="Gene3D" id="1.20.1260.20">
    <property type="entry name" value="PPE superfamily"/>
    <property type="match status" value="1"/>
</dbReference>
<sequence length="528" mass="52863">MAGAGAGAGKGNGGGTSFESMSHEQMLAWLDQANAGEVQAAADRLTAAAKEIRKIADELKVRPQWVAWKGDGAEAFRTWADDLANSTHRLGDFSEGAGKWLGHASSAIATVQASTPRDTKSAQANLDAANAAHNDPDAAAIRTKSAGELAALKADREKVRLEAAAQMRKLGQSYEQSATQMNTLERPKFPPPPTSITPGIGQSSEDIARPGSGTAGRTDSGSVSSGTARSAGTARTEHRVVDPGIGADLPASAVPSGHVHPSTIAPAAHVGIDSVTVQPEVHQRSTGPVDVPPTTARPDTQAPLPTNGPVAPLPRGPVRLPSTSGGTGRPVGGGRLPAQPGQGPVGRAASRGIADVSRTPGRNLPSSTGPVGRAVSGQNPSRGGTSGSGITGGRPGAPSGTGKSMGRALGPSLGGEPAAGRGSSSRLPNAGATGQPATRTSGPTAGRSGATPRDGIVGGTPQRAGGAPARPGAQVPSAPTRGGIAGGVPSEPSTRRGVRGAPSGATRRAQQRNDKQRNDRRNEPPTTD</sequence>
<name>A0A918ZJB1_9ACTN</name>
<evidence type="ECO:0000313" key="3">
    <source>
        <dbReference type="Proteomes" id="UP000641386"/>
    </source>
</evidence>
<feature type="compositionally biased region" description="Polar residues" evidence="1">
    <location>
        <begin position="215"/>
        <end position="230"/>
    </location>
</feature>
<reference evidence="2" key="1">
    <citation type="journal article" date="2014" name="Int. J. Syst. Evol. Microbiol.">
        <title>Complete genome sequence of Corynebacterium casei LMG S-19264T (=DSM 44701T), isolated from a smear-ripened cheese.</title>
        <authorList>
            <consortium name="US DOE Joint Genome Institute (JGI-PGF)"/>
            <person name="Walter F."/>
            <person name="Albersmeier A."/>
            <person name="Kalinowski J."/>
            <person name="Ruckert C."/>
        </authorList>
    </citation>
    <scope>NUCLEOTIDE SEQUENCE</scope>
    <source>
        <strain evidence="2">JCM 3302</strain>
    </source>
</reference>
<dbReference type="InterPro" id="IPR038332">
    <property type="entry name" value="PPE_sf"/>
</dbReference>
<dbReference type="AlphaFoldDB" id="A0A918ZJB1"/>
<comment type="caution">
    <text evidence="2">The sequence shown here is derived from an EMBL/GenBank/DDBJ whole genome shotgun (WGS) entry which is preliminary data.</text>
</comment>
<feature type="region of interest" description="Disordered" evidence="1">
    <location>
        <begin position="183"/>
        <end position="262"/>
    </location>
</feature>
<dbReference type="SUPFAM" id="SSF140453">
    <property type="entry name" value="EsxAB dimer-like"/>
    <property type="match status" value="1"/>
</dbReference>